<feature type="domain" description="NusG-like N-terminal" evidence="7">
    <location>
        <begin position="6"/>
        <end position="114"/>
    </location>
</feature>
<dbReference type="InterPro" id="IPR006645">
    <property type="entry name" value="NGN-like_dom"/>
</dbReference>
<dbReference type="InterPro" id="IPR001062">
    <property type="entry name" value="Transcrpt_antiterm_NusG"/>
</dbReference>
<dbReference type="PRINTS" id="PR00338">
    <property type="entry name" value="NUSGTNSCPFCT"/>
</dbReference>
<dbReference type="InterPro" id="IPR008991">
    <property type="entry name" value="Translation_prot_SH3-like_sf"/>
</dbReference>
<gene>
    <name evidence="8" type="ORF">HQ43_06890</name>
</gene>
<dbReference type="CDD" id="cd06091">
    <property type="entry name" value="KOW_NusG"/>
    <property type="match status" value="1"/>
</dbReference>
<proteinExistence type="inferred from homology"/>
<dbReference type="CDD" id="cd09891">
    <property type="entry name" value="NGN_Bact_1"/>
    <property type="match status" value="1"/>
</dbReference>
<evidence type="ECO:0000256" key="1">
    <source>
        <dbReference type="ARBA" id="ARBA00022472"/>
    </source>
</evidence>
<evidence type="ECO:0000313" key="9">
    <source>
        <dbReference type="Proteomes" id="UP000030101"/>
    </source>
</evidence>
<dbReference type="InterPro" id="IPR014722">
    <property type="entry name" value="Rib_uL2_dom2"/>
</dbReference>
<evidence type="ECO:0000256" key="6">
    <source>
        <dbReference type="RuleBase" id="RU000538"/>
    </source>
</evidence>
<comment type="caution">
    <text evidence="8">The sequence shown here is derived from an EMBL/GenBank/DDBJ whole genome shotgun (WGS) entry which is preliminary data.</text>
</comment>
<dbReference type="RefSeq" id="WP_036791314.1">
    <property type="nucleotide sequence ID" value="NZ_JQZV01000013.1"/>
</dbReference>
<evidence type="ECO:0000256" key="4">
    <source>
        <dbReference type="ARBA" id="ARBA00023163"/>
    </source>
</evidence>
<protein>
    <recommendedName>
        <fullName evidence="5 6">Transcription termination/antitermination protein NusG</fullName>
    </recommendedName>
</protein>
<evidence type="ECO:0000313" key="8">
    <source>
        <dbReference type="EMBL" id="KGN91803.1"/>
    </source>
</evidence>
<dbReference type="NCBIfam" id="TIGR00922">
    <property type="entry name" value="nusG"/>
    <property type="match status" value="1"/>
</dbReference>
<evidence type="ECO:0000256" key="5">
    <source>
        <dbReference type="NCBIfam" id="TIGR00922"/>
    </source>
</evidence>
<keyword evidence="3 6" id="KW-0805">Transcription regulation</keyword>
<dbReference type="Gene3D" id="2.30.30.30">
    <property type="match status" value="1"/>
</dbReference>
<dbReference type="SUPFAM" id="SSF50104">
    <property type="entry name" value="Translation proteins SH3-like domain"/>
    <property type="match status" value="1"/>
</dbReference>
<evidence type="ECO:0000256" key="2">
    <source>
        <dbReference type="ARBA" id="ARBA00022814"/>
    </source>
</evidence>
<dbReference type="Pfam" id="PF02357">
    <property type="entry name" value="NusG"/>
    <property type="match status" value="1"/>
</dbReference>
<comment type="similarity">
    <text evidence="6">Belongs to the NusG family.</text>
</comment>
<comment type="function">
    <text evidence="6">Participates in transcription elongation, termination and antitermination.</text>
</comment>
<dbReference type="InterPro" id="IPR036735">
    <property type="entry name" value="NGN_dom_sf"/>
</dbReference>
<keyword evidence="2 6" id="KW-0889">Transcription antitermination</keyword>
<dbReference type="EMBL" id="JQZV01000013">
    <property type="protein sequence ID" value="KGN91803.1"/>
    <property type="molecule type" value="Genomic_DNA"/>
</dbReference>
<evidence type="ECO:0000256" key="3">
    <source>
        <dbReference type="ARBA" id="ARBA00023015"/>
    </source>
</evidence>
<dbReference type="InterPro" id="IPR043425">
    <property type="entry name" value="NusG-like"/>
</dbReference>
<keyword evidence="4 6" id="KW-0804">Transcription</keyword>
<dbReference type="PANTHER" id="PTHR30265">
    <property type="entry name" value="RHO-INTERACTING TRANSCRIPTION TERMINATION FACTOR NUSG"/>
    <property type="match status" value="1"/>
</dbReference>
<reference evidence="8 9" key="1">
    <citation type="submission" date="2014-08" db="EMBL/GenBank/DDBJ databases">
        <title>Porphyromonas canoris strain:OH2762 Genome sequencing.</title>
        <authorList>
            <person name="Wallis C."/>
            <person name="Deusch O."/>
            <person name="O'Flynn C."/>
            <person name="Davis I."/>
            <person name="Jospin G."/>
            <person name="Darling A.E."/>
            <person name="Coil D.A."/>
            <person name="Alexiev A."/>
            <person name="Horsfall A."/>
            <person name="Kirkwood N."/>
            <person name="Harris S."/>
            <person name="Eisen J.A."/>
        </authorList>
    </citation>
    <scope>NUCLEOTIDE SEQUENCE [LARGE SCALE GENOMIC DNA]</scope>
    <source>
        <strain evidence="9">COT-108 OH2762</strain>
    </source>
</reference>
<dbReference type="SMART" id="SM00738">
    <property type="entry name" value="NGN"/>
    <property type="match status" value="1"/>
</dbReference>
<keyword evidence="9" id="KW-1185">Reference proteome</keyword>
<dbReference type="Gene3D" id="3.30.70.940">
    <property type="entry name" value="NusG, N-terminal domain"/>
    <property type="match status" value="1"/>
</dbReference>
<sequence length="181" mass="20778">MQGNSDVKYYVLRAVSGKEVKVKEYIEAECKHTDLGRYVHNVLIPMEKTFIVRGGKKIARERPYFPGYVFVQAELVGEVQHRLRVTPNVLGFLEAHPDPVPLREDEVKRMLGIADELTERIADMDLEFYVGDKVKLAFDPFTGFYGEVIEVYPEKQKLKILVKVFGNPTPMEVGYLQVVKE</sequence>
<evidence type="ECO:0000259" key="7">
    <source>
        <dbReference type="SMART" id="SM00738"/>
    </source>
</evidence>
<dbReference type="Proteomes" id="UP000030101">
    <property type="component" value="Unassembled WGS sequence"/>
</dbReference>
<dbReference type="InterPro" id="IPR047050">
    <property type="entry name" value="NGN"/>
</dbReference>
<keyword evidence="1 6" id="KW-0806">Transcription termination</keyword>
<dbReference type="PANTHER" id="PTHR30265:SF2">
    <property type="entry name" value="TRANSCRIPTION TERMINATION_ANTITERMINATION PROTEIN NUSG"/>
    <property type="match status" value="1"/>
</dbReference>
<accession>A0ABR4XJE3</accession>
<organism evidence="8 9">
    <name type="scientific">Porphyromonas canoris</name>
    <dbReference type="NCBI Taxonomy" id="36875"/>
    <lineage>
        <taxon>Bacteria</taxon>
        <taxon>Pseudomonadati</taxon>
        <taxon>Bacteroidota</taxon>
        <taxon>Bacteroidia</taxon>
        <taxon>Bacteroidales</taxon>
        <taxon>Porphyromonadaceae</taxon>
        <taxon>Porphyromonas</taxon>
    </lineage>
</organism>
<dbReference type="SUPFAM" id="SSF82679">
    <property type="entry name" value="N-utilization substance G protein NusG, N-terminal domain"/>
    <property type="match status" value="1"/>
</dbReference>
<name>A0ABR4XJE3_9PORP</name>